<dbReference type="SMART" id="SM00028">
    <property type="entry name" value="TPR"/>
    <property type="match status" value="6"/>
</dbReference>
<dbReference type="SUPFAM" id="SSF48452">
    <property type="entry name" value="TPR-like"/>
    <property type="match status" value="3"/>
</dbReference>
<dbReference type="RefSeq" id="WP_120168071.1">
    <property type="nucleotide sequence ID" value="NZ_MCIB01000008.1"/>
</dbReference>
<dbReference type="InterPro" id="IPR019734">
    <property type="entry name" value="TPR_rpt"/>
</dbReference>
<evidence type="ECO:0000256" key="2">
    <source>
        <dbReference type="ARBA" id="ARBA00022840"/>
    </source>
</evidence>
<dbReference type="InterPro" id="IPR011990">
    <property type="entry name" value="TPR-like_helical_dom_sf"/>
</dbReference>
<protein>
    <recommendedName>
        <fullName evidence="4">Bacterial transcriptional activator domain-containing protein</fullName>
    </recommendedName>
</protein>
<evidence type="ECO:0000256" key="3">
    <source>
        <dbReference type="PROSITE-ProRule" id="PRU00339"/>
    </source>
</evidence>
<dbReference type="Proteomes" id="UP000284177">
    <property type="component" value="Unassembled WGS sequence"/>
</dbReference>
<dbReference type="AlphaFoldDB" id="A0A419T5W7"/>
<feature type="repeat" description="TPR" evidence="3">
    <location>
        <begin position="835"/>
        <end position="868"/>
    </location>
</feature>
<dbReference type="OrthoDB" id="190810at2"/>
<dbReference type="Gene3D" id="3.40.50.300">
    <property type="entry name" value="P-loop containing nucleotide triphosphate hydrolases"/>
    <property type="match status" value="1"/>
</dbReference>
<name>A0A419T5W7_9FIRM</name>
<organism evidence="5 6">
    <name type="scientific">Thermohalobacter berrensis</name>
    <dbReference type="NCBI Taxonomy" id="99594"/>
    <lineage>
        <taxon>Bacteria</taxon>
        <taxon>Bacillati</taxon>
        <taxon>Bacillota</taxon>
        <taxon>Tissierellia</taxon>
        <taxon>Tissierellales</taxon>
        <taxon>Thermohalobacteraceae</taxon>
        <taxon>Thermohalobacter</taxon>
    </lineage>
</organism>
<dbReference type="Pfam" id="PF03704">
    <property type="entry name" value="BTAD"/>
    <property type="match status" value="1"/>
</dbReference>
<dbReference type="SUPFAM" id="SSF52540">
    <property type="entry name" value="P-loop containing nucleoside triphosphate hydrolases"/>
    <property type="match status" value="1"/>
</dbReference>
<feature type="domain" description="Bacterial transcriptional activator" evidence="4">
    <location>
        <begin position="97"/>
        <end position="229"/>
    </location>
</feature>
<dbReference type="InterPro" id="IPR041664">
    <property type="entry name" value="AAA_16"/>
</dbReference>
<dbReference type="PANTHER" id="PTHR16305">
    <property type="entry name" value="TESTICULAR SOLUBLE ADENYLYL CYCLASE"/>
    <property type="match status" value="1"/>
</dbReference>
<dbReference type="Gene3D" id="1.25.40.10">
    <property type="entry name" value="Tetratricopeptide repeat domain"/>
    <property type="match status" value="2"/>
</dbReference>
<dbReference type="PANTHER" id="PTHR16305:SF28">
    <property type="entry name" value="GUANYLATE CYCLASE DOMAIN-CONTAINING PROTEIN"/>
    <property type="match status" value="1"/>
</dbReference>
<reference evidence="5 6" key="1">
    <citation type="submission" date="2016-08" db="EMBL/GenBank/DDBJ databases">
        <title>Novel Firmicutes and Novel Genomes.</title>
        <authorList>
            <person name="Poppleton D.I."/>
            <person name="Gribaldo S."/>
        </authorList>
    </citation>
    <scope>NUCLEOTIDE SEQUENCE [LARGE SCALE GENOMIC DNA]</scope>
    <source>
        <strain evidence="5 6">CTT3</strain>
    </source>
</reference>
<dbReference type="SMART" id="SM01043">
    <property type="entry name" value="BTAD"/>
    <property type="match status" value="1"/>
</dbReference>
<dbReference type="GO" id="GO:0004016">
    <property type="term" value="F:adenylate cyclase activity"/>
    <property type="evidence" value="ECO:0007669"/>
    <property type="project" value="TreeGrafter"/>
</dbReference>
<dbReference type="PROSITE" id="PS50005">
    <property type="entry name" value="TPR"/>
    <property type="match status" value="1"/>
</dbReference>
<dbReference type="GO" id="GO:0005737">
    <property type="term" value="C:cytoplasm"/>
    <property type="evidence" value="ECO:0007669"/>
    <property type="project" value="TreeGrafter"/>
</dbReference>
<evidence type="ECO:0000256" key="1">
    <source>
        <dbReference type="ARBA" id="ARBA00022741"/>
    </source>
</evidence>
<sequence length="1014" mass="119667">MAEIYVKIFNTPMVQKNGEKVSFPLRKAEALFYYLVVNKQATRDELVNLLWGNLGDKSGRKNLRNTMYRVRKAFDLDVIISPQQQIVTLNPDIKINSDLETFLNDNEDNLKAYTGEFLQGFAVKNAKKFEEWMLSTREYYKQLYINKVYKNIEFDLKDKKYDSIEKWVKTLINLDEFDEKAYRILMKIYAEKEAYNKAIEVYNRLFEILKTELGVEPDVKTKELFREILEMKSFSFDKNKDRPKSFFYGREKELNLLRKNYLNFINSKESKSVVIMGEAGIGKTALKDKFIEQIKSNNIYILETNCYQVEKDYFLRPWNLIFSKLLEIIKSENIDILDSWKNVVSYLFPGFLEKETGTDPIRKIDTLKFGVIEETIINILKKVSTKKKILFIIEDLQWIDKMSLSLLTSILLHIKNNNVMFIGTLRNGYEKEIDKFLALMGKYNIIEKIYLERFSKKETKEIINKTLPKHMISKELQNMIYSETEGNTFFLVEFLKTLKEKGTINVMSSKMKDILKTRFLDISENGRKLIDVISIFFDEAPLDILKETSEKDELEILDIMDELKSKYIIKEIVNLDKISFKFTHQKLRDFIYEEQSLARRKVLHNKIGLILENTLKGNKSDVSIYPKLIYHFQKAGNLLLALKYSIKNISIYLNFSHELFPELDINLGEKNKYLNIDKEESLSYLKDIEKLLQKVKQKDGITKEVKKLEIVFFHMMGRYLIKEGEYEKGIGYIQKVIKKSEDINEYKYILKGYRQMIYYCIQTYNIQLMDKYLKLGLDLAKRQNFKKDIGILLRLKGLNKIMKGEYQEAEELLKESIRIFNMLDKGTSRYLVYIAAAYNYIGDIRRNRMEFSNSLNYFNKAISICENKNILRGLSIFNTRAGQAAFDMGDYKRSREYLRKALNVYNKIDLVWGKAIAQGYMAMIYVKEAKYVDALDYLKKAEENSQKLKNPYEIGLIYRVKAEIKSNMANNEELNKSFSQYLQLPLEKYCEEGITFLKKVKDCYEMDILKALKK</sequence>
<proteinExistence type="predicted"/>
<dbReference type="InterPro" id="IPR005158">
    <property type="entry name" value="BTAD"/>
</dbReference>
<dbReference type="InterPro" id="IPR027417">
    <property type="entry name" value="P-loop_NTPase"/>
</dbReference>
<keyword evidence="6" id="KW-1185">Reference proteome</keyword>
<keyword evidence="2" id="KW-0067">ATP-binding</keyword>
<dbReference type="GO" id="GO:0005524">
    <property type="term" value="F:ATP binding"/>
    <property type="evidence" value="ECO:0007669"/>
    <property type="project" value="UniProtKB-KW"/>
</dbReference>
<dbReference type="Pfam" id="PF13191">
    <property type="entry name" value="AAA_16"/>
    <property type="match status" value="1"/>
</dbReference>
<evidence type="ECO:0000259" key="4">
    <source>
        <dbReference type="SMART" id="SM01043"/>
    </source>
</evidence>
<accession>A0A419T5W7</accession>
<evidence type="ECO:0000313" key="6">
    <source>
        <dbReference type="Proteomes" id="UP000284177"/>
    </source>
</evidence>
<dbReference type="Gene3D" id="1.10.10.10">
    <property type="entry name" value="Winged helix-like DNA-binding domain superfamily/Winged helix DNA-binding domain"/>
    <property type="match status" value="1"/>
</dbReference>
<dbReference type="EMBL" id="MCIB01000008">
    <property type="protein sequence ID" value="RKD32934.1"/>
    <property type="molecule type" value="Genomic_DNA"/>
</dbReference>
<keyword evidence="3" id="KW-0802">TPR repeat</keyword>
<keyword evidence="1" id="KW-0547">Nucleotide-binding</keyword>
<dbReference type="InterPro" id="IPR036388">
    <property type="entry name" value="WH-like_DNA-bd_sf"/>
</dbReference>
<gene>
    <name evidence="5" type="ORF">BET03_09970</name>
</gene>
<evidence type="ECO:0000313" key="5">
    <source>
        <dbReference type="EMBL" id="RKD32934.1"/>
    </source>
</evidence>
<comment type="caution">
    <text evidence="5">The sequence shown here is derived from an EMBL/GenBank/DDBJ whole genome shotgun (WGS) entry which is preliminary data.</text>
</comment>